<protein>
    <submittedName>
        <fullName evidence="1">Uncharacterized protein</fullName>
    </submittedName>
</protein>
<reference evidence="1 2" key="1">
    <citation type="journal article" date="2021" name="J. Hered.">
        <title>A chromosome-level genome assembly of the parasitoid wasp, Cotesia glomerata (Hymenoptera: Braconidae).</title>
        <authorList>
            <person name="Pinto B.J."/>
            <person name="Weis J.J."/>
            <person name="Gamble T."/>
            <person name="Ode P.J."/>
            <person name="Paul R."/>
            <person name="Zaspel J.M."/>
        </authorList>
    </citation>
    <scope>NUCLEOTIDE SEQUENCE [LARGE SCALE GENOMIC DNA]</scope>
    <source>
        <strain evidence="1">CgM1</strain>
    </source>
</reference>
<keyword evidence="2" id="KW-1185">Reference proteome</keyword>
<proteinExistence type="predicted"/>
<gene>
    <name evidence="1" type="ORF">KQX54_019923</name>
</gene>
<comment type="caution">
    <text evidence="1">The sequence shown here is derived from an EMBL/GenBank/DDBJ whole genome shotgun (WGS) entry which is preliminary data.</text>
</comment>
<dbReference type="EMBL" id="JAHXZJ010002982">
    <property type="protein sequence ID" value="KAH0535896.1"/>
    <property type="molecule type" value="Genomic_DNA"/>
</dbReference>
<dbReference type="Proteomes" id="UP000826195">
    <property type="component" value="Unassembled WGS sequence"/>
</dbReference>
<organism evidence="1 2">
    <name type="scientific">Cotesia glomerata</name>
    <name type="common">Lepidopteran parasitic wasp</name>
    <name type="synonym">Apanteles glomeratus</name>
    <dbReference type="NCBI Taxonomy" id="32391"/>
    <lineage>
        <taxon>Eukaryota</taxon>
        <taxon>Metazoa</taxon>
        <taxon>Ecdysozoa</taxon>
        <taxon>Arthropoda</taxon>
        <taxon>Hexapoda</taxon>
        <taxon>Insecta</taxon>
        <taxon>Pterygota</taxon>
        <taxon>Neoptera</taxon>
        <taxon>Endopterygota</taxon>
        <taxon>Hymenoptera</taxon>
        <taxon>Apocrita</taxon>
        <taxon>Ichneumonoidea</taxon>
        <taxon>Braconidae</taxon>
        <taxon>Microgastrinae</taxon>
        <taxon>Cotesia</taxon>
    </lineage>
</organism>
<sequence>MSDVNENGPDCSTKTGYGVLFSKIEESKEHYPGEMALSWLINTTDGTMTPRADSWRKSPPHDNHRDNHLSVWPGIHSHILTGAHQSWLLTLTPAKTHPRSSKGRRRRYVRCIRDILALPTGLFFSPVLLGKVHDDDRLLAQARGLELLLGYSRHSVQPLFILIKTIT</sequence>
<evidence type="ECO:0000313" key="2">
    <source>
        <dbReference type="Proteomes" id="UP000826195"/>
    </source>
</evidence>
<evidence type="ECO:0000313" key="1">
    <source>
        <dbReference type="EMBL" id="KAH0535896.1"/>
    </source>
</evidence>
<name>A0AAV7HX01_COTGL</name>
<accession>A0AAV7HX01</accession>
<dbReference type="AlphaFoldDB" id="A0AAV7HX01"/>